<feature type="non-terminal residue" evidence="2">
    <location>
        <position position="1"/>
    </location>
</feature>
<dbReference type="EMBL" id="UINC01060677">
    <property type="protein sequence ID" value="SVB85426.1"/>
    <property type="molecule type" value="Genomic_DNA"/>
</dbReference>
<dbReference type="GO" id="GO:0016810">
    <property type="term" value="F:hydrolase activity, acting on carbon-nitrogen (but not peptide) bonds"/>
    <property type="evidence" value="ECO:0007669"/>
    <property type="project" value="InterPro"/>
</dbReference>
<dbReference type="PANTHER" id="PTHR22642:SF2">
    <property type="entry name" value="PROTEIN LONG AFTER FAR-RED 3"/>
    <property type="match status" value="1"/>
</dbReference>
<reference evidence="2" key="1">
    <citation type="submission" date="2018-05" db="EMBL/GenBank/DDBJ databases">
        <authorList>
            <person name="Lanie J.A."/>
            <person name="Ng W.-L."/>
            <person name="Kazmierczak K.M."/>
            <person name="Andrzejewski T.M."/>
            <person name="Davidsen T.M."/>
            <person name="Wayne K.J."/>
            <person name="Tettelin H."/>
            <person name="Glass J.I."/>
            <person name="Rusch D."/>
            <person name="Podicherti R."/>
            <person name="Tsui H.-C.T."/>
            <person name="Winkler M.E."/>
        </authorList>
    </citation>
    <scope>NUCLEOTIDE SEQUENCE</scope>
</reference>
<dbReference type="InterPro" id="IPR013108">
    <property type="entry name" value="Amidohydro_3"/>
</dbReference>
<feature type="domain" description="Amidohydrolase 3" evidence="1">
    <location>
        <begin position="7"/>
        <end position="260"/>
    </location>
</feature>
<evidence type="ECO:0000259" key="1">
    <source>
        <dbReference type="Pfam" id="PF07969"/>
    </source>
</evidence>
<dbReference type="AlphaFoldDB" id="A0A382HDR7"/>
<dbReference type="Gene3D" id="3.20.20.140">
    <property type="entry name" value="Metal-dependent hydrolases"/>
    <property type="match status" value="1"/>
</dbReference>
<sequence>EGIFRSEKYNIRSVKAFIDGALGSRGAALLEPYCDDHNNCGLILISDKDFKKLAQKCQDAGFQLCTHAIGDRGNKMVLDIYSEFTKELNNHRWRIEHAQMICDEDIPQFAKAGIVPSMQPSHCTSDMPWLHDRLGSNRLHRISRWQSFIDAGCKIPGGSDCPIEEGNPIFEYYAAVTRKNHNGTPNDGWQKQEAVSRIDALKMFTTWAAYGEFAEHRRGKIRPGFDADLTFLNQDITECPEKEILKTEVLGTMVAGEFIFNKLN</sequence>
<gene>
    <name evidence="2" type="ORF">METZ01_LOCUS238280</name>
</gene>
<dbReference type="Gene3D" id="2.30.40.10">
    <property type="entry name" value="Urease, subunit C, domain 1"/>
    <property type="match status" value="1"/>
</dbReference>
<dbReference type="InterPro" id="IPR011059">
    <property type="entry name" value="Metal-dep_hydrolase_composite"/>
</dbReference>
<dbReference type="Pfam" id="PF07969">
    <property type="entry name" value="Amidohydro_3"/>
    <property type="match status" value="1"/>
</dbReference>
<dbReference type="InterPro" id="IPR032466">
    <property type="entry name" value="Metal_Hydrolase"/>
</dbReference>
<name>A0A382HDR7_9ZZZZ</name>
<evidence type="ECO:0000313" key="2">
    <source>
        <dbReference type="EMBL" id="SVB85426.1"/>
    </source>
</evidence>
<proteinExistence type="predicted"/>
<dbReference type="PANTHER" id="PTHR22642">
    <property type="entry name" value="IMIDAZOLONEPROPIONASE"/>
    <property type="match status" value="1"/>
</dbReference>
<accession>A0A382HDR7</accession>
<organism evidence="2">
    <name type="scientific">marine metagenome</name>
    <dbReference type="NCBI Taxonomy" id="408172"/>
    <lineage>
        <taxon>unclassified sequences</taxon>
        <taxon>metagenomes</taxon>
        <taxon>ecological metagenomes</taxon>
    </lineage>
</organism>
<protein>
    <recommendedName>
        <fullName evidence="1">Amidohydrolase 3 domain-containing protein</fullName>
    </recommendedName>
</protein>
<dbReference type="SUPFAM" id="SSF51556">
    <property type="entry name" value="Metallo-dependent hydrolases"/>
    <property type="match status" value="1"/>
</dbReference>